<keyword evidence="1" id="KW-0175">Coiled coil</keyword>
<organism evidence="3 4">
    <name type="scientific">Pantherophis guttatus</name>
    <name type="common">Corn snake</name>
    <name type="synonym">Elaphe guttata</name>
    <dbReference type="NCBI Taxonomy" id="94885"/>
    <lineage>
        <taxon>Eukaryota</taxon>
        <taxon>Metazoa</taxon>
        <taxon>Chordata</taxon>
        <taxon>Craniata</taxon>
        <taxon>Vertebrata</taxon>
        <taxon>Euteleostomi</taxon>
        <taxon>Lepidosauria</taxon>
        <taxon>Squamata</taxon>
        <taxon>Bifurcata</taxon>
        <taxon>Unidentata</taxon>
        <taxon>Episquamata</taxon>
        <taxon>Toxicofera</taxon>
        <taxon>Serpentes</taxon>
        <taxon>Colubroidea</taxon>
        <taxon>Colubridae</taxon>
        <taxon>Colubrinae</taxon>
        <taxon>Pantherophis</taxon>
    </lineage>
</organism>
<name>A0ABM3ZMR9_PANGU</name>
<dbReference type="Gene3D" id="2.60.40.10">
    <property type="entry name" value="Immunoglobulins"/>
    <property type="match status" value="1"/>
</dbReference>
<dbReference type="Proteomes" id="UP001652622">
    <property type="component" value="Unplaced"/>
</dbReference>
<feature type="transmembrane region" description="Helical" evidence="2">
    <location>
        <begin position="76"/>
        <end position="93"/>
    </location>
</feature>
<reference evidence="4" key="1">
    <citation type="submission" date="2025-08" db="UniProtKB">
        <authorList>
            <consortium name="RefSeq"/>
        </authorList>
    </citation>
    <scope>IDENTIFICATION</scope>
    <source>
        <tissue evidence="4">Blood</tissue>
    </source>
</reference>
<keyword evidence="2" id="KW-0812">Transmembrane</keyword>
<evidence type="ECO:0000313" key="4">
    <source>
        <dbReference type="RefSeq" id="XP_060549656.1"/>
    </source>
</evidence>
<keyword evidence="2" id="KW-0472">Membrane</keyword>
<keyword evidence="2" id="KW-1133">Transmembrane helix</keyword>
<gene>
    <name evidence="4" type="primary">LOC132712405</name>
</gene>
<dbReference type="RefSeq" id="XP_060549656.1">
    <property type="nucleotide sequence ID" value="XM_060693673.1"/>
</dbReference>
<protein>
    <submittedName>
        <fullName evidence="4">Uncharacterized protein LOC132712405</fullName>
    </submittedName>
</protein>
<dbReference type="InterPro" id="IPR013783">
    <property type="entry name" value="Ig-like_fold"/>
</dbReference>
<dbReference type="GeneID" id="132712405"/>
<proteinExistence type="predicted"/>
<feature type="transmembrane region" description="Helical" evidence="2">
    <location>
        <begin position="182"/>
        <end position="210"/>
    </location>
</feature>
<keyword evidence="3" id="KW-1185">Reference proteome</keyword>
<sequence length="241" mass="26283">MGRRWLADIGGKVGPIFQKCDSHRTGPLVIPEQLHPGALACSGAACSTAGQCTWVEEAAPGWPKGQSFLLSYSEKLAAYFLLFLLMTYSTAGFRSPLIMLQHYEGSGIKLTCKTQVEESPELFQISWMDSKGQELASAPVVHNSTNLDILLEPGAGNALSCRIIKKSSNLVLGSTSLVIEDIFFPATSGFMVAFFLIAILSILIIIGTIYKLKRDKLKIAQAVNEKDALQDEILQLKKCSR</sequence>
<evidence type="ECO:0000313" key="3">
    <source>
        <dbReference type="Proteomes" id="UP001652622"/>
    </source>
</evidence>
<evidence type="ECO:0000256" key="1">
    <source>
        <dbReference type="SAM" id="Coils"/>
    </source>
</evidence>
<feature type="coiled-coil region" evidence="1">
    <location>
        <begin position="212"/>
        <end position="239"/>
    </location>
</feature>
<accession>A0ABM3ZMR9</accession>
<evidence type="ECO:0000256" key="2">
    <source>
        <dbReference type="SAM" id="Phobius"/>
    </source>
</evidence>